<dbReference type="Proteomes" id="UP000642284">
    <property type="component" value="Unassembled WGS sequence"/>
</dbReference>
<reference evidence="3 4" key="1">
    <citation type="submission" date="2020-08" db="EMBL/GenBank/DDBJ databases">
        <title>Genemic of Streptomyces polyaspartic.</title>
        <authorList>
            <person name="Liu W."/>
        </authorList>
    </citation>
    <scope>NUCLEOTIDE SEQUENCE [LARGE SCALE GENOMIC DNA]</scope>
    <source>
        <strain evidence="3 4">TRM66268-LWL</strain>
    </source>
</reference>
<gene>
    <name evidence="3" type="ORF">H9Y04_40660</name>
</gene>
<dbReference type="EMBL" id="JACTVJ010000030">
    <property type="protein sequence ID" value="MBC9718859.1"/>
    <property type="molecule type" value="Genomic_DNA"/>
</dbReference>
<evidence type="ECO:0000313" key="4">
    <source>
        <dbReference type="Proteomes" id="UP000642284"/>
    </source>
</evidence>
<evidence type="ECO:0000256" key="2">
    <source>
        <dbReference type="SAM" id="Phobius"/>
    </source>
</evidence>
<evidence type="ECO:0000313" key="3">
    <source>
        <dbReference type="EMBL" id="MBC9718859.1"/>
    </source>
</evidence>
<evidence type="ECO:0000256" key="1">
    <source>
        <dbReference type="SAM" id="MobiDB-lite"/>
    </source>
</evidence>
<comment type="caution">
    <text evidence="3">The sequence shown here is derived from an EMBL/GenBank/DDBJ whole genome shotgun (WGS) entry which is preliminary data.</text>
</comment>
<accession>A0ABR7SVH0</accession>
<proteinExistence type="predicted"/>
<name>A0ABR7SVH0_9ACTN</name>
<keyword evidence="2" id="KW-0812">Transmembrane</keyword>
<keyword evidence="4" id="KW-1185">Reference proteome</keyword>
<keyword evidence="2" id="KW-0472">Membrane</keyword>
<keyword evidence="2" id="KW-1133">Transmembrane helix</keyword>
<evidence type="ECO:0008006" key="5">
    <source>
        <dbReference type="Google" id="ProtNLM"/>
    </source>
</evidence>
<feature type="region of interest" description="Disordered" evidence="1">
    <location>
        <begin position="186"/>
        <end position="207"/>
    </location>
</feature>
<feature type="transmembrane region" description="Helical" evidence="2">
    <location>
        <begin position="6"/>
        <end position="28"/>
    </location>
</feature>
<protein>
    <recommendedName>
        <fullName evidence="5">LemA family protein</fullName>
    </recommendedName>
</protein>
<sequence>MLPHWVQTAAFVAACSLVVCGVTVWANLHLARHRARLENARWESERLRACLMHLIEAASAANRYLAALHTIDPTDFGQRKEQVMAVLAAVSRAEAELAAAHRPPGAERAFAAVEHALDVLGELITAPKAVLPPAPDADPDAREQPLSPVMSSFADAYRTHAWAIWDDGEPVRKGIAAAARLARRPLDTLATRHPRSAASSASTAHDT</sequence>
<dbReference type="RefSeq" id="WP_187819288.1">
    <property type="nucleotide sequence ID" value="NZ_JACTVJ010000030.1"/>
</dbReference>
<organism evidence="3 4">
    <name type="scientific">Streptomyces polyasparticus</name>
    <dbReference type="NCBI Taxonomy" id="2767826"/>
    <lineage>
        <taxon>Bacteria</taxon>
        <taxon>Bacillati</taxon>
        <taxon>Actinomycetota</taxon>
        <taxon>Actinomycetes</taxon>
        <taxon>Kitasatosporales</taxon>
        <taxon>Streptomycetaceae</taxon>
        <taxon>Streptomyces</taxon>
    </lineage>
</organism>
<feature type="compositionally biased region" description="Low complexity" evidence="1">
    <location>
        <begin position="187"/>
        <end position="207"/>
    </location>
</feature>